<dbReference type="InterPro" id="IPR005474">
    <property type="entry name" value="Transketolase_N"/>
</dbReference>
<dbReference type="EC" id="2.2.1.1" evidence="8"/>
<dbReference type="InterPro" id="IPR009014">
    <property type="entry name" value="Transketo_C/PFOR_II"/>
</dbReference>
<protein>
    <recommendedName>
        <fullName evidence="8">transketolase</fullName>
        <ecNumber evidence="8">2.2.1.1</ecNumber>
    </recommendedName>
</protein>
<evidence type="ECO:0000256" key="10">
    <source>
        <dbReference type="ARBA" id="ARBA00022723"/>
    </source>
</evidence>
<accession>A0ABR4QIV0</accession>
<dbReference type="SUPFAM" id="SSF52922">
    <property type="entry name" value="TK C-terminal domain-like"/>
    <property type="match status" value="1"/>
</dbReference>
<dbReference type="InterPro" id="IPR029061">
    <property type="entry name" value="THDP-binding"/>
</dbReference>
<evidence type="ECO:0000256" key="9">
    <source>
        <dbReference type="ARBA" id="ARBA00022679"/>
    </source>
</evidence>
<evidence type="ECO:0000256" key="6">
    <source>
        <dbReference type="ARBA" id="ARBA00007131"/>
    </source>
</evidence>
<keyword evidence="16" id="KW-1185">Reference proteome</keyword>
<comment type="cofactor">
    <cofactor evidence="2">
        <name>Mn(2+)</name>
        <dbReference type="ChEBI" id="CHEBI:29035"/>
    </cofactor>
</comment>
<proteinExistence type="inferred from homology"/>
<name>A0ABR4QIV0_9CEST</name>
<keyword evidence="11" id="KW-0106">Calcium</keyword>
<dbReference type="InterPro" id="IPR033248">
    <property type="entry name" value="Transketolase_C"/>
</dbReference>
<dbReference type="InterPro" id="IPR005475">
    <property type="entry name" value="Transketolase-like_Pyr-bd"/>
</dbReference>
<dbReference type="Gene3D" id="3.40.50.920">
    <property type="match status" value="1"/>
</dbReference>
<dbReference type="EMBL" id="JAKROA010000003">
    <property type="protein sequence ID" value="KAL5109497.1"/>
    <property type="molecule type" value="Genomic_DNA"/>
</dbReference>
<evidence type="ECO:0000259" key="14">
    <source>
        <dbReference type="SMART" id="SM00861"/>
    </source>
</evidence>
<comment type="subunit">
    <text evidence="7">Homodimer.</text>
</comment>
<dbReference type="PANTHER" id="PTHR43195:SF1">
    <property type="entry name" value="FI06132P-RELATED"/>
    <property type="match status" value="1"/>
</dbReference>
<evidence type="ECO:0000313" key="16">
    <source>
        <dbReference type="Proteomes" id="UP001651158"/>
    </source>
</evidence>
<dbReference type="NCBIfam" id="NF004559">
    <property type="entry name" value="PRK05899.2-5"/>
    <property type="match status" value="1"/>
</dbReference>
<comment type="cofactor">
    <cofactor evidence="1">
        <name>Ca(2+)</name>
        <dbReference type="ChEBI" id="CHEBI:29108"/>
    </cofactor>
</comment>
<feature type="domain" description="Transketolase-like pyrimidine-binding" evidence="14">
    <location>
        <begin position="338"/>
        <end position="502"/>
    </location>
</feature>
<dbReference type="SUPFAM" id="SSF52518">
    <property type="entry name" value="Thiamin diphosphate-binding fold (THDP-binding)"/>
    <property type="match status" value="2"/>
</dbReference>
<comment type="caution">
    <text evidence="15">The sequence shown here is derived from an EMBL/GenBank/DDBJ whole genome shotgun (WGS) entry which is preliminary data.</text>
</comment>
<evidence type="ECO:0000256" key="2">
    <source>
        <dbReference type="ARBA" id="ARBA00001936"/>
    </source>
</evidence>
<dbReference type="Proteomes" id="UP001651158">
    <property type="component" value="Unassembled WGS sequence"/>
</dbReference>
<dbReference type="Pfam" id="PF02780">
    <property type="entry name" value="Transketolase_C"/>
    <property type="match status" value="1"/>
</dbReference>
<keyword evidence="10" id="KW-0479">Metal-binding</keyword>
<evidence type="ECO:0000256" key="13">
    <source>
        <dbReference type="ARBA" id="ARBA00023052"/>
    </source>
</evidence>
<keyword evidence="12" id="KW-0460">Magnesium</keyword>
<dbReference type="InterPro" id="IPR020826">
    <property type="entry name" value="Transketolase_BS"/>
</dbReference>
<evidence type="ECO:0000313" key="15">
    <source>
        <dbReference type="EMBL" id="KAL5109497.1"/>
    </source>
</evidence>
<comment type="cofactor">
    <cofactor evidence="3">
        <name>Co(2+)</name>
        <dbReference type="ChEBI" id="CHEBI:48828"/>
    </cofactor>
</comment>
<evidence type="ECO:0000256" key="1">
    <source>
        <dbReference type="ARBA" id="ARBA00001913"/>
    </source>
</evidence>
<evidence type="ECO:0000256" key="12">
    <source>
        <dbReference type="ARBA" id="ARBA00022842"/>
    </source>
</evidence>
<organism evidence="15 16">
    <name type="scientific">Taenia crassiceps</name>
    <dbReference type="NCBI Taxonomy" id="6207"/>
    <lineage>
        <taxon>Eukaryota</taxon>
        <taxon>Metazoa</taxon>
        <taxon>Spiralia</taxon>
        <taxon>Lophotrochozoa</taxon>
        <taxon>Platyhelminthes</taxon>
        <taxon>Cestoda</taxon>
        <taxon>Eucestoda</taxon>
        <taxon>Cyclophyllidea</taxon>
        <taxon>Taeniidae</taxon>
        <taxon>Taenia</taxon>
    </lineage>
</organism>
<dbReference type="Pfam" id="PF00456">
    <property type="entry name" value="Transketolase_N"/>
    <property type="match status" value="1"/>
</dbReference>
<dbReference type="Pfam" id="PF02779">
    <property type="entry name" value="Transket_pyr"/>
    <property type="match status" value="1"/>
</dbReference>
<comment type="similarity">
    <text evidence="6">Belongs to the transketolase family.</text>
</comment>
<comment type="cofactor">
    <cofactor evidence="4">
        <name>Mg(2+)</name>
        <dbReference type="ChEBI" id="CHEBI:18420"/>
    </cofactor>
</comment>
<dbReference type="PROSITE" id="PS00802">
    <property type="entry name" value="TRANSKETOLASE_2"/>
    <property type="match status" value="1"/>
</dbReference>
<evidence type="ECO:0000256" key="7">
    <source>
        <dbReference type="ARBA" id="ARBA00011738"/>
    </source>
</evidence>
<dbReference type="CDD" id="cd07033">
    <property type="entry name" value="TPP_PYR_DXS_TK_like"/>
    <property type="match status" value="1"/>
</dbReference>
<evidence type="ECO:0000256" key="3">
    <source>
        <dbReference type="ARBA" id="ARBA00001941"/>
    </source>
</evidence>
<dbReference type="SMART" id="SM00861">
    <property type="entry name" value="Transket_pyr"/>
    <property type="match status" value="1"/>
</dbReference>
<sequence length="649" mass="70681">MNQLIIYNCLRVFTTSRVDCFAADMADKIALLKDAATRLRINSIKATEAAKSGHPTSCSSIAEVMAVLFLDEMKYFVYQPRHPSNDRFVLSKGHAAPILYAAWAEAGLLSEKELLNLRKIDSDLEGHPTPRLDFIDVATGSLGQGLSNAAGMAYTGKYIDKAMYRVYCIIGDGESAEGSIWEALSFSSYYKLDNLVIIFDVNRLGQSQPACLQHDLECYRQRVEAFGCHAIVVDGHNVSEILKAFETARTIKGKPVALIMKTYKGFDFPDIADKENWHGKPLGSSAIKTIEHLEKELIVPSTLGKLKPQEPLVDCEELHLLGTLKLPTPPPYKKGDKIATREAYGKALARLGTTYPRVIGLDGDTKNSTFSIYLRDARPEQFIECFIAEQNLVGVAIGCATRERTVPFVSTFAAFLSRAYDQIRMGAISQTSCNFAGSHVGVSIGEDGASQMGLEDLAMFRAIQGSTVFYPSDGVSCERAVELAANTRGICFIRTGRPAVPVIYDANEEFAIGKAKICVTAQPNGEDHVTVVGAGVTLFEALKAAEVLKAEGINMRVIDCFTIKPLDADLIASSVEHTHGRLITVEDHAPEGGLSEAVAAALGEKGVSFKQHVLAIHEVPHSGKPDELLAKYRINAKAICEEARALMRA</sequence>
<dbReference type="Gene3D" id="3.40.50.970">
    <property type="match status" value="2"/>
</dbReference>
<dbReference type="InterPro" id="IPR051424">
    <property type="entry name" value="Transketolase-like"/>
</dbReference>
<keyword evidence="13" id="KW-0786">Thiamine pyrophosphate</keyword>
<evidence type="ECO:0000256" key="8">
    <source>
        <dbReference type="ARBA" id="ARBA00013152"/>
    </source>
</evidence>
<keyword evidence="9" id="KW-0808">Transferase</keyword>
<dbReference type="CDD" id="cd02012">
    <property type="entry name" value="TPP_TK"/>
    <property type="match status" value="1"/>
</dbReference>
<evidence type="ECO:0000256" key="11">
    <source>
        <dbReference type="ARBA" id="ARBA00022837"/>
    </source>
</evidence>
<dbReference type="PANTHER" id="PTHR43195">
    <property type="entry name" value="TRANSKETOLASE"/>
    <property type="match status" value="1"/>
</dbReference>
<comment type="cofactor">
    <cofactor evidence="5">
        <name>thiamine diphosphate</name>
        <dbReference type="ChEBI" id="CHEBI:58937"/>
    </cofactor>
</comment>
<reference evidence="15 16" key="1">
    <citation type="journal article" date="2022" name="Front. Cell. Infect. Microbiol.">
        <title>The Genomes of Two Strains of Taenia crassiceps the Animal Model for the Study of Human Cysticercosis.</title>
        <authorList>
            <person name="Bobes R.J."/>
            <person name="Estrada K."/>
            <person name="Rios-Valencia D.G."/>
            <person name="Calderon-Gallegos A."/>
            <person name="de la Torre P."/>
            <person name="Carrero J.C."/>
            <person name="Sanchez-Flores A."/>
            <person name="Laclette J.P."/>
        </authorList>
    </citation>
    <scope>NUCLEOTIDE SEQUENCE [LARGE SCALE GENOMIC DNA]</scope>
    <source>
        <strain evidence="15">WFUcys</strain>
    </source>
</reference>
<evidence type="ECO:0000256" key="5">
    <source>
        <dbReference type="ARBA" id="ARBA00001964"/>
    </source>
</evidence>
<gene>
    <name evidence="15" type="ORF">TcWFU_009753</name>
</gene>
<evidence type="ECO:0000256" key="4">
    <source>
        <dbReference type="ARBA" id="ARBA00001946"/>
    </source>
</evidence>